<accession>D3FWB7</accession>
<evidence type="ECO:0000313" key="1">
    <source>
        <dbReference type="EMBL" id="ADC48649.1"/>
    </source>
</evidence>
<dbReference type="KEGG" id="bpf:BpOF4_02910"/>
<name>D3FWB7_ALKPO</name>
<protein>
    <submittedName>
        <fullName evidence="1">Uncharacterized protein</fullName>
    </submittedName>
</protein>
<dbReference type="RefSeq" id="WP_012959926.1">
    <property type="nucleotide sequence ID" value="NC_013791.2"/>
</dbReference>
<dbReference type="AlphaFoldDB" id="D3FWB7"/>
<organism evidence="1 2">
    <name type="scientific">Alkalihalophilus pseudofirmus (strain ATCC BAA-2126 / JCM 17055 / OF4)</name>
    <name type="common">Bacillus pseudofirmus</name>
    <dbReference type="NCBI Taxonomy" id="398511"/>
    <lineage>
        <taxon>Bacteria</taxon>
        <taxon>Bacillati</taxon>
        <taxon>Bacillota</taxon>
        <taxon>Bacilli</taxon>
        <taxon>Bacillales</taxon>
        <taxon>Bacillaceae</taxon>
        <taxon>Alkalihalophilus</taxon>
    </lineage>
</organism>
<dbReference type="STRING" id="398511.BpOF4_02910"/>
<reference evidence="1 2" key="1">
    <citation type="journal article" date="2011" name="Environ. Microbiol.">
        <title>Genome of alkaliphilic Bacillus pseudofirmus OF4 reveals adaptations that support the ability to grow in an external pH range from 7.5 to 11.4.</title>
        <authorList>
            <person name="Janto B."/>
            <person name="Ahmed A."/>
            <person name="Ito M."/>
            <person name="Liu J."/>
            <person name="Hicks D.B."/>
            <person name="Pagni S."/>
            <person name="Fackelmayer O.J."/>
            <person name="Smith T.A."/>
            <person name="Earl J."/>
            <person name="Elbourne L.D."/>
            <person name="Hassan K."/>
            <person name="Paulsen I.T."/>
            <person name="Kolsto A.B."/>
            <person name="Tourasse N.J."/>
            <person name="Ehrlich G.D."/>
            <person name="Boissy R."/>
            <person name="Ivey D.M."/>
            <person name="Li G."/>
            <person name="Xue Y."/>
            <person name="Ma Y."/>
            <person name="Hu F.Z."/>
            <person name="Krulwich T.A."/>
        </authorList>
    </citation>
    <scope>NUCLEOTIDE SEQUENCE [LARGE SCALE GENOMIC DNA]</scope>
    <source>
        <strain evidence="2">ATCC BAA-2126 / JCM 17055 / OF4</strain>
    </source>
</reference>
<dbReference type="Proteomes" id="UP000001544">
    <property type="component" value="Chromosome"/>
</dbReference>
<proteinExistence type="predicted"/>
<dbReference type="eggNOG" id="ENOG50340KT">
    <property type="taxonomic scope" value="Bacteria"/>
</dbReference>
<sequence length="308" mass="36322">MIELVDWLKKQYGFKQVEFINEAVILTDQGRKRIRSWSDSSLLDWHIKWRDNCIQTPLVLCDRMIRTKEEEASAKWRDQWITLHDELEEPYPQLGHEQAWGVLFGLMITNGIQTKGEQAVRRPADQKVEWKDDHWNPVLLNGLRPDIQTQMRKYHKEALDRRKKAKALSIKVSHIKKPVLDPIHTAKQARCIYDVLVWQGTNEQPESGYHSLRSFLMQWHKENGTNSLRDLIHSMGQTEGFNKDQALLLLQECLEPYEWASAANALMNNRSEREIEEKLTQMRLEWDAAKHLVVILARWIDEQKKVVI</sequence>
<gene>
    <name evidence="1" type="ordered locus">BpOF4_02910</name>
</gene>
<keyword evidence="2" id="KW-1185">Reference proteome</keyword>
<evidence type="ECO:0000313" key="2">
    <source>
        <dbReference type="Proteomes" id="UP000001544"/>
    </source>
</evidence>
<dbReference type="EMBL" id="CP001878">
    <property type="protein sequence ID" value="ADC48649.1"/>
    <property type="molecule type" value="Genomic_DNA"/>
</dbReference>
<dbReference type="HOGENOM" id="CLU_952047_0_0_9"/>